<dbReference type="PROSITE" id="PS50931">
    <property type="entry name" value="HTH_LYSR"/>
    <property type="match status" value="1"/>
</dbReference>
<dbReference type="InterPro" id="IPR005119">
    <property type="entry name" value="LysR_subst-bd"/>
</dbReference>
<evidence type="ECO:0000256" key="4">
    <source>
        <dbReference type="ARBA" id="ARBA00023163"/>
    </source>
</evidence>
<reference evidence="9" key="4">
    <citation type="journal article" date="2019" name="Int. J. Syst. Evol. Microbiol.">
        <title>The Global Catalogue of Microorganisms (GCM) 10K type strain sequencing project: providing services to taxonomists for standard genome sequencing and annotation.</title>
        <authorList>
            <consortium name="The Broad Institute Genomics Platform"/>
            <consortium name="The Broad Institute Genome Sequencing Center for Infectious Disease"/>
            <person name="Wu L."/>
            <person name="Ma J."/>
        </authorList>
    </citation>
    <scope>NUCLEOTIDE SEQUENCE [LARGE SCALE GENOMIC DNA]</scope>
    <source>
        <strain evidence="9">CGMCC 1.12707</strain>
    </source>
</reference>
<reference evidence="8" key="2">
    <citation type="submission" date="2016-11" db="EMBL/GenBank/DDBJ databases">
        <authorList>
            <person name="Varghese N."/>
            <person name="Submissions S."/>
        </authorList>
    </citation>
    <scope>NUCLEOTIDE SEQUENCE [LARGE SCALE GENOMIC DNA]</scope>
    <source>
        <strain evidence="8">DSM 27989</strain>
    </source>
</reference>
<dbReference type="Proteomes" id="UP000184120">
    <property type="component" value="Unassembled WGS sequence"/>
</dbReference>
<dbReference type="CDD" id="cd05466">
    <property type="entry name" value="PBP2_LTTR_substrate"/>
    <property type="match status" value="1"/>
</dbReference>
<dbReference type="InterPro" id="IPR000847">
    <property type="entry name" value="LysR_HTH_N"/>
</dbReference>
<feature type="domain" description="HTH lysR-type" evidence="5">
    <location>
        <begin position="1"/>
        <end position="58"/>
    </location>
</feature>
<dbReference type="AlphaFoldDB" id="A0A1M7BNW7"/>
<dbReference type="SUPFAM" id="SSF46785">
    <property type="entry name" value="Winged helix' DNA-binding domain"/>
    <property type="match status" value="1"/>
</dbReference>
<dbReference type="GO" id="GO:0003677">
    <property type="term" value="F:DNA binding"/>
    <property type="evidence" value="ECO:0007669"/>
    <property type="project" value="UniProtKB-KW"/>
</dbReference>
<dbReference type="EMBL" id="FRBH01000011">
    <property type="protein sequence ID" value="SHL56617.1"/>
    <property type="molecule type" value="Genomic_DNA"/>
</dbReference>
<keyword evidence="3" id="KW-0238">DNA-binding</keyword>
<gene>
    <name evidence="6" type="ORF">GCM10010984_20660</name>
    <name evidence="7" type="ORF">SAMN05443634_11173</name>
</gene>
<dbReference type="GO" id="GO:0005829">
    <property type="term" value="C:cytosol"/>
    <property type="evidence" value="ECO:0007669"/>
    <property type="project" value="TreeGrafter"/>
</dbReference>
<proteinExistence type="inferred from homology"/>
<dbReference type="RefSeq" id="WP_072933575.1">
    <property type="nucleotide sequence ID" value="NZ_BMFL01000013.1"/>
</dbReference>
<comment type="similarity">
    <text evidence="1">Belongs to the LysR transcriptional regulatory family.</text>
</comment>
<evidence type="ECO:0000259" key="5">
    <source>
        <dbReference type="PROSITE" id="PS50931"/>
    </source>
</evidence>
<reference evidence="6" key="1">
    <citation type="journal article" date="2014" name="Int. J. Syst. Evol. Microbiol.">
        <title>Complete genome of a new Firmicutes species belonging to the dominant human colonic microbiota ('Ruminococcus bicirculans') reveals two chromosomes and a selective capacity to utilize plant glucans.</title>
        <authorList>
            <consortium name="NISC Comparative Sequencing Program"/>
            <person name="Wegmann U."/>
            <person name="Louis P."/>
            <person name="Goesmann A."/>
            <person name="Henrissat B."/>
            <person name="Duncan S.H."/>
            <person name="Flint H.J."/>
        </authorList>
    </citation>
    <scope>NUCLEOTIDE SEQUENCE</scope>
    <source>
        <strain evidence="6">CGMCC 1.12707</strain>
    </source>
</reference>
<dbReference type="InterPro" id="IPR050950">
    <property type="entry name" value="HTH-type_LysR_regulators"/>
</dbReference>
<reference evidence="7" key="3">
    <citation type="submission" date="2016-11" db="EMBL/GenBank/DDBJ databases">
        <authorList>
            <person name="Jaros S."/>
            <person name="Januszkiewicz K."/>
            <person name="Wedrychowicz H."/>
        </authorList>
    </citation>
    <scope>NUCLEOTIDE SEQUENCE [LARGE SCALE GENOMIC DNA]</scope>
    <source>
        <strain evidence="7">DSM 27989</strain>
    </source>
</reference>
<keyword evidence="4" id="KW-0804">Transcription</keyword>
<evidence type="ECO:0000256" key="1">
    <source>
        <dbReference type="ARBA" id="ARBA00009437"/>
    </source>
</evidence>
<dbReference type="Proteomes" id="UP000650994">
    <property type="component" value="Unassembled WGS sequence"/>
</dbReference>
<protein>
    <submittedName>
        <fullName evidence="6 7">LysR family transcriptional regulator</fullName>
    </submittedName>
</protein>
<dbReference type="PANTHER" id="PTHR30419">
    <property type="entry name" value="HTH-TYPE TRANSCRIPTIONAL REGULATOR YBHD"/>
    <property type="match status" value="1"/>
</dbReference>
<dbReference type="PANTHER" id="PTHR30419:SF8">
    <property type="entry name" value="NITROGEN ASSIMILATION TRANSCRIPTIONAL ACTIVATOR-RELATED"/>
    <property type="match status" value="1"/>
</dbReference>
<dbReference type="Gene3D" id="3.40.190.290">
    <property type="match status" value="1"/>
</dbReference>
<dbReference type="EMBL" id="BMFL01000013">
    <property type="protein sequence ID" value="GGF03079.1"/>
    <property type="molecule type" value="Genomic_DNA"/>
</dbReference>
<dbReference type="FunFam" id="1.10.10.10:FF:000001">
    <property type="entry name" value="LysR family transcriptional regulator"/>
    <property type="match status" value="1"/>
</dbReference>
<dbReference type="STRING" id="1434701.SAMN05443634_11173"/>
<organism evidence="7 8">
    <name type="scientific">Chishuiella changwenlii</name>
    <dbReference type="NCBI Taxonomy" id="1434701"/>
    <lineage>
        <taxon>Bacteria</taxon>
        <taxon>Pseudomonadati</taxon>
        <taxon>Bacteroidota</taxon>
        <taxon>Flavobacteriia</taxon>
        <taxon>Flavobacteriales</taxon>
        <taxon>Weeksellaceae</taxon>
        <taxon>Chishuiella</taxon>
    </lineage>
</organism>
<dbReference type="OrthoDB" id="9803735at2"/>
<evidence type="ECO:0000256" key="2">
    <source>
        <dbReference type="ARBA" id="ARBA00023015"/>
    </source>
</evidence>
<reference evidence="6" key="5">
    <citation type="submission" date="2024-05" db="EMBL/GenBank/DDBJ databases">
        <authorList>
            <person name="Sun Q."/>
            <person name="Zhou Y."/>
        </authorList>
    </citation>
    <scope>NUCLEOTIDE SEQUENCE</scope>
    <source>
        <strain evidence="6">CGMCC 1.12707</strain>
    </source>
</reference>
<evidence type="ECO:0000313" key="9">
    <source>
        <dbReference type="Proteomes" id="UP000650994"/>
    </source>
</evidence>
<dbReference type="SUPFAM" id="SSF53850">
    <property type="entry name" value="Periplasmic binding protein-like II"/>
    <property type="match status" value="1"/>
</dbReference>
<name>A0A1M7BNW7_9FLAO</name>
<evidence type="ECO:0000256" key="3">
    <source>
        <dbReference type="ARBA" id="ARBA00023125"/>
    </source>
</evidence>
<evidence type="ECO:0000313" key="8">
    <source>
        <dbReference type="Proteomes" id="UP000184120"/>
    </source>
</evidence>
<sequence length="288" mass="33106">MELRQLKYFLKAKELLNFTAAADELYISQSTLSQQIKQLEIELGVPLFDRIGKRIVLTQAGEEFAIYAKKSLDKSKEGFLAMQDLKELKSGKLEIGVSYGLRLTLLAALKSFTSKFPSIQIKITFNTTQTLIHLLEESKLDFILTFKDDFYYTNLEYTPLFSSKMSFVTTKENNLNREDIKLAEVVNYPLIMPSMEYSTTHFIIDALRKENIKPNFSIEINDIPTLIEMVKTGQWYTILAKTTISSDTDLKSIPIKGKNMEREAVIISQKEAYKTMAMQKFLEILKQV</sequence>
<accession>A0A1M7BNW7</accession>
<evidence type="ECO:0000313" key="7">
    <source>
        <dbReference type="EMBL" id="SHL56617.1"/>
    </source>
</evidence>
<dbReference type="Pfam" id="PF00126">
    <property type="entry name" value="HTH_1"/>
    <property type="match status" value="1"/>
</dbReference>
<keyword evidence="2" id="KW-0805">Transcription regulation</keyword>
<dbReference type="GO" id="GO:0003700">
    <property type="term" value="F:DNA-binding transcription factor activity"/>
    <property type="evidence" value="ECO:0007669"/>
    <property type="project" value="InterPro"/>
</dbReference>
<dbReference type="InterPro" id="IPR036390">
    <property type="entry name" value="WH_DNA-bd_sf"/>
</dbReference>
<dbReference type="PRINTS" id="PR00039">
    <property type="entry name" value="HTHLYSR"/>
</dbReference>
<dbReference type="Gene3D" id="1.10.10.10">
    <property type="entry name" value="Winged helix-like DNA-binding domain superfamily/Winged helix DNA-binding domain"/>
    <property type="match status" value="1"/>
</dbReference>
<evidence type="ECO:0000313" key="6">
    <source>
        <dbReference type="EMBL" id="GGF03079.1"/>
    </source>
</evidence>
<dbReference type="Pfam" id="PF03466">
    <property type="entry name" value="LysR_substrate"/>
    <property type="match status" value="1"/>
</dbReference>
<dbReference type="InterPro" id="IPR036388">
    <property type="entry name" value="WH-like_DNA-bd_sf"/>
</dbReference>
<keyword evidence="9" id="KW-1185">Reference proteome</keyword>